<dbReference type="CDD" id="cd08504">
    <property type="entry name" value="PBP2_OppA"/>
    <property type="match status" value="1"/>
</dbReference>
<feature type="chain" id="PRO_5008595039" evidence="5">
    <location>
        <begin position="27"/>
        <end position="541"/>
    </location>
</feature>
<dbReference type="InterPro" id="IPR000914">
    <property type="entry name" value="SBP_5_dom"/>
</dbReference>
<keyword evidence="3" id="KW-0813">Transport</keyword>
<comment type="caution">
    <text evidence="7">The sequence shown here is derived from an EMBL/GenBank/DDBJ whole genome shotgun (WGS) entry which is preliminary data.</text>
</comment>
<accession>A0A1B7JDF0</accession>
<evidence type="ECO:0000313" key="7">
    <source>
        <dbReference type="EMBL" id="OAT45992.1"/>
    </source>
</evidence>
<dbReference type="PANTHER" id="PTHR30290:SF10">
    <property type="entry name" value="PERIPLASMIC OLIGOPEPTIDE-BINDING PROTEIN-RELATED"/>
    <property type="match status" value="1"/>
</dbReference>
<dbReference type="PIRSF" id="PIRSF002741">
    <property type="entry name" value="MppA"/>
    <property type="match status" value="1"/>
</dbReference>
<dbReference type="GO" id="GO:1904680">
    <property type="term" value="F:peptide transmembrane transporter activity"/>
    <property type="evidence" value="ECO:0007669"/>
    <property type="project" value="TreeGrafter"/>
</dbReference>
<keyword evidence="4 5" id="KW-0732">Signal</keyword>
<dbReference type="InterPro" id="IPR039424">
    <property type="entry name" value="SBP_5"/>
</dbReference>
<dbReference type="GO" id="GO:0015833">
    <property type="term" value="P:peptide transport"/>
    <property type="evidence" value="ECO:0007669"/>
    <property type="project" value="TreeGrafter"/>
</dbReference>
<comment type="similarity">
    <text evidence="2">Belongs to the bacterial solute-binding protein 5 family.</text>
</comment>
<proteinExistence type="inferred from homology"/>
<name>A0A1B7JDF0_9ENTR</name>
<dbReference type="PANTHER" id="PTHR30290">
    <property type="entry name" value="PERIPLASMIC BINDING COMPONENT OF ABC TRANSPORTER"/>
    <property type="match status" value="1"/>
</dbReference>
<dbReference type="Gene3D" id="3.10.105.10">
    <property type="entry name" value="Dipeptide-binding Protein, Domain 3"/>
    <property type="match status" value="1"/>
</dbReference>
<dbReference type="Proteomes" id="UP000078386">
    <property type="component" value="Unassembled WGS sequence"/>
</dbReference>
<organism evidence="7 8">
    <name type="scientific">Kluyvera georgiana ATCC 51603</name>
    <dbReference type="NCBI Taxonomy" id="1354264"/>
    <lineage>
        <taxon>Bacteria</taxon>
        <taxon>Pseudomonadati</taxon>
        <taxon>Pseudomonadota</taxon>
        <taxon>Gammaproteobacteria</taxon>
        <taxon>Enterobacterales</taxon>
        <taxon>Enterobacteriaceae</taxon>
        <taxon>Kluyvera</taxon>
    </lineage>
</organism>
<sequence>MEMKLYKHNNITMVLLAMGLAGAAQAATVPEGTQLADKQELVRSNGNEPASLDPHKVESDVEFNIISDLFDGLVAVEPDGSIEPRLAESWENKDNTVWTFHLRPGITWSDGSPITAQDVVWSWQRLVTPATASPYASYPGNMHIMNAADIALGKKTPDTLGVKAINDTTLEVTLTQPTSAFLAMLAHPSMVPLDKVLIGRYGDKWVKPEHFVGSGAYHLSQWVVNERIVAERNPRYWDDKQTVINKVTYLPIRSEAADVNRYKAGEVDIVYTLPINQFSQLKKTLGSEVDVSPQLATYYYEFNTTKAPFNDARVRRALNMALDKDIIADKVMGQGQRPAWVISQPEIGGVKLNGPDYASWPRDKRIAEAKKLLAEAGFNDAHPLSFNLLYNTSESHQRVAIAASSMWKKNLGVEAKLQNQEWKTMLDAMHTGNFDVVRYAWIADYDDASTFLNTFRTGDSENTAKYSNPEYDAVMHDAAKTQDVAQRARDYQKAEDLLARDVPAIPVYHYVRTHLVKPWVGGFTPDRLGYYYTKDMFIKKH</sequence>
<dbReference type="FunFam" id="3.90.76.10:FF:000001">
    <property type="entry name" value="Oligopeptide ABC transporter substrate-binding protein"/>
    <property type="match status" value="1"/>
</dbReference>
<dbReference type="SUPFAM" id="SSF53850">
    <property type="entry name" value="Periplasmic binding protein-like II"/>
    <property type="match status" value="1"/>
</dbReference>
<protein>
    <submittedName>
        <fullName evidence="7">Periplasmic substrate-binding component of an ABC superfamily oligopeptide transporter</fullName>
    </submittedName>
</protein>
<evidence type="ECO:0000256" key="3">
    <source>
        <dbReference type="ARBA" id="ARBA00022448"/>
    </source>
</evidence>
<evidence type="ECO:0000259" key="6">
    <source>
        <dbReference type="Pfam" id="PF00496"/>
    </source>
</evidence>
<dbReference type="GO" id="GO:0043190">
    <property type="term" value="C:ATP-binding cassette (ABC) transporter complex"/>
    <property type="evidence" value="ECO:0007669"/>
    <property type="project" value="InterPro"/>
</dbReference>
<evidence type="ECO:0000256" key="2">
    <source>
        <dbReference type="ARBA" id="ARBA00005695"/>
    </source>
</evidence>
<dbReference type="AlphaFoldDB" id="A0A1B7JDF0"/>
<feature type="signal peptide" evidence="5">
    <location>
        <begin position="1"/>
        <end position="26"/>
    </location>
</feature>
<dbReference type="InterPro" id="IPR030678">
    <property type="entry name" value="Peptide/Ni-bd"/>
</dbReference>
<dbReference type="Gene3D" id="3.40.190.10">
    <property type="entry name" value="Periplasmic binding protein-like II"/>
    <property type="match status" value="1"/>
</dbReference>
<dbReference type="EMBL" id="LXEU01000088">
    <property type="protein sequence ID" value="OAT45992.1"/>
    <property type="molecule type" value="Genomic_DNA"/>
</dbReference>
<dbReference type="GO" id="GO:0030288">
    <property type="term" value="C:outer membrane-bounded periplasmic space"/>
    <property type="evidence" value="ECO:0007669"/>
    <property type="project" value="TreeGrafter"/>
</dbReference>
<evidence type="ECO:0000256" key="1">
    <source>
        <dbReference type="ARBA" id="ARBA00004196"/>
    </source>
</evidence>
<keyword evidence="8" id="KW-1185">Reference proteome</keyword>
<gene>
    <name evidence="7" type="ORF">M989_04356</name>
</gene>
<dbReference type="FunFam" id="3.10.105.10:FF:000001">
    <property type="entry name" value="Oligopeptide ABC transporter, oligopeptide-binding protein"/>
    <property type="match status" value="1"/>
</dbReference>
<evidence type="ECO:0000256" key="5">
    <source>
        <dbReference type="SAM" id="SignalP"/>
    </source>
</evidence>
<feature type="domain" description="Solute-binding protein family 5" evidence="6">
    <location>
        <begin position="82"/>
        <end position="460"/>
    </location>
</feature>
<reference evidence="7 8" key="1">
    <citation type="submission" date="2016-04" db="EMBL/GenBank/DDBJ databases">
        <title>ATOL: Assembling a taxonomically balanced genome-scale reconstruction of the evolutionary history of the Enterobacteriaceae.</title>
        <authorList>
            <person name="Plunkett G.III."/>
            <person name="Neeno-Eckwall E.C."/>
            <person name="Glasner J.D."/>
            <person name="Perna N.T."/>
        </authorList>
    </citation>
    <scope>NUCLEOTIDE SEQUENCE [LARGE SCALE GENOMIC DNA]</scope>
    <source>
        <strain evidence="7 8">ATCC 51603</strain>
    </source>
</reference>
<dbReference type="Gene3D" id="3.90.76.10">
    <property type="entry name" value="Dipeptide-binding Protein, Domain 1"/>
    <property type="match status" value="1"/>
</dbReference>
<evidence type="ECO:0000256" key="4">
    <source>
        <dbReference type="ARBA" id="ARBA00022729"/>
    </source>
</evidence>
<dbReference type="Pfam" id="PF00496">
    <property type="entry name" value="SBP_bac_5"/>
    <property type="match status" value="1"/>
</dbReference>
<dbReference type="PATRIC" id="fig|1354264.4.peg.4512"/>
<comment type="subcellular location">
    <subcellularLocation>
        <location evidence="1">Cell envelope</location>
    </subcellularLocation>
</comment>
<evidence type="ECO:0000313" key="8">
    <source>
        <dbReference type="Proteomes" id="UP000078386"/>
    </source>
</evidence>